<dbReference type="AlphaFoldDB" id="A0AAE1AI37"/>
<evidence type="ECO:0000256" key="1">
    <source>
        <dbReference type="SAM" id="MobiDB-lite"/>
    </source>
</evidence>
<dbReference type="EMBL" id="JAWDGP010001820">
    <property type="protein sequence ID" value="KAK3787960.1"/>
    <property type="molecule type" value="Genomic_DNA"/>
</dbReference>
<reference evidence="2" key="1">
    <citation type="journal article" date="2023" name="G3 (Bethesda)">
        <title>A reference genome for the long-term kleptoplast-retaining sea slug Elysia crispata morphotype clarki.</title>
        <authorList>
            <person name="Eastman K.E."/>
            <person name="Pendleton A.L."/>
            <person name="Shaikh M.A."/>
            <person name="Suttiyut T."/>
            <person name="Ogas R."/>
            <person name="Tomko P."/>
            <person name="Gavelis G."/>
            <person name="Widhalm J.R."/>
            <person name="Wisecaver J.H."/>
        </authorList>
    </citation>
    <scope>NUCLEOTIDE SEQUENCE</scope>
    <source>
        <strain evidence="2">ECLA1</strain>
    </source>
</reference>
<name>A0AAE1AI37_9GAST</name>
<evidence type="ECO:0000313" key="2">
    <source>
        <dbReference type="EMBL" id="KAK3787960.1"/>
    </source>
</evidence>
<sequence>MEALQRGRSSRAAVHGQAHAPFRLAADLPVEGEPWRILDAGHVGPLLRSGVLQAGLVEQGHTQGPAPKHSQRRQLKNNGALRGEPTLAVSSTEAGETWRPGHWSWLALAGRRACTSPSSYRKMVADSLDMKVPYSGWDSVVTQDARRRMKCQMSSLTNRFSHCGKKFLAHMWNLQQQSRSTYRSWGGGTPAAWYRLTRPRVMSLSPYPPRQ</sequence>
<keyword evidence="3" id="KW-1185">Reference proteome</keyword>
<organism evidence="2 3">
    <name type="scientific">Elysia crispata</name>
    <name type="common">lettuce slug</name>
    <dbReference type="NCBI Taxonomy" id="231223"/>
    <lineage>
        <taxon>Eukaryota</taxon>
        <taxon>Metazoa</taxon>
        <taxon>Spiralia</taxon>
        <taxon>Lophotrochozoa</taxon>
        <taxon>Mollusca</taxon>
        <taxon>Gastropoda</taxon>
        <taxon>Heterobranchia</taxon>
        <taxon>Euthyneura</taxon>
        <taxon>Panpulmonata</taxon>
        <taxon>Sacoglossa</taxon>
        <taxon>Placobranchoidea</taxon>
        <taxon>Plakobranchidae</taxon>
        <taxon>Elysia</taxon>
    </lineage>
</organism>
<evidence type="ECO:0000313" key="3">
    <source>
        <dbReference type="Proteomes" id="UP001283361"/>
    </source>
</evidence>
<gene>
    <name evidence="2" type="ORF">RRG08_008977</name>
</gene>
<feature type="region of interest" description="Disordered" evidence="1">
    <location>
        <begin position="60"/>
        <end position="85"/>
    </location>
</feature>
<protein>
    <submittedName>
        <fullName evidence="2">Uncharacterized protein</fullName>
    </submittedName>
</protein>
<proteinExistence type="predicted"/>
<dbReference type="Proteomes" id="UP001283361">
    <property type="component" value="Unassembled WGS sequence"/>
</dbReference>
<comment type="caution">
    <text evidence="2">The sequence shown here is derived from an EMBL/GenBank/DDBJ whole genome shotgun (WGS) entry which is preliminary data.</text>
</comment>
<accession>A0AAE1AI37</accession>